<organism evidence="3 4">
    <name type="scientific">Claviceps humidiphila</name>
    <dbReference type="NCBI Taxonomy" id="1294629"/>
    <lineage>
        <taxon>Eukaryota</taxon>
        <taxon>Fungi</taxon>
        <taxon>Dikarya</taxon>
        <taxon>Ascomycota</taxon>
        <taxon>Pezizomycotina</taxon>
        <taxon>Sordariomycetes</taxon>
        <taxon>Hypocreomycetidae</taxon>
        <taxon>Hypocreales</taxon>
        <taxon>Clavicipitaceae</taxon>
        <taxon>Claviceps</taxon>
    </lineage>
</organism>
<comment type="caution">
    <text evidence="3">The sequence shown here is derived from an EMBL/GenBank/DDBJ whole genome shotgun (WGS) entry which is preliminary data.</text>
</comment>
<dbReference type="Proteomes" id="UP000732380">
    <property type="component" value="Unassembled WGS sequence"/>
</dbReference>
<reference evidence="3 4" key="1">
    <citation type="journal article" date="2020" name="bioRxiv">
        <title>Whole genome comparisons of ergot fungi reveals the divergence and evolution of species within the genus Claviceps are the result of varying mechanisms driving genome evolution and host range expansion.</title>
        <authorList>
            <person name="Wyka S.A."/>
            <person name="Mondo S.J."/>
            <person name="Liu M."/>
            <person name="Dettman J."/>
            <person name="Nalam V."/>
            <person name="Broders K.D."/>
        </authorList>
    </citation>
    <scope>NUCLEOTIDE SEQUENCE [LARGE SCALE GENOMIC DNA]</scope>
    <source>
        <strain evidence="3 4">LM576</strain>
    </source>
</reference>
<protein>
    <submittedName>
        <fullName evidence="3">Uncharacterized protein</fullName>
    </submittedName>
</protein>
<sequence length="121" mass="13536">MESTLRSLPQPDFGIIAKGVRGIVECFIQISEKFVEDIDRLVRSVDALTEQMAALRRETRQEFETTQLNMAAFQEEFRAGLNALKGDTQRGFAEMGTEIQVSSVHDGDGPHEGAPLPFRPR</sequence>
<evidence type="ECO:0000256" key="1">
    <source>
        <dbReference type="SAM" id="Coils"/>
    </source>
</evidence>
<feature type="region of interest" description="Disordered" evidence="2">
    <location>
        <begin position="100"/>
        <end position="121"/>
    </location>
</feature>
<evidence type="ECO:0000313" key="3">
    <source>
        <dbReference type="EMBL" id="KAG6123165.1"/>
    </source>
</evidence>
<feature type="coiled-coil region" evidence="1">
    <location>
        <begin position="38"/>
        <end position="76"/>
    </location>
</feature>
<name>A0A9P7QA98_9HYPO</name>
<evidence type="ECO:0000256" key="2">
    <source>
        <dbReference type="SAM" id="MobiDB-lite"/>
    </source>
</evidence>
<gene>
    <name evidence="3" type="ORF">E4U13_000406</name>
</gene>
<keyword evidence="1" id="KW-0175">Coiled coil</keyword>
<dbReference type="AlphaFoldDB" id="A0A9P7QA98"/>
<accession>A0A9P7QA98</accession>
<dbReference type="EMBL" id="SRQM01000011">
    <property type="protein sequence ID" value="KAG6123165.1"/>
    <property type="molecule type" value="Genomic_DNA"/>
</dbReference>
<keyword evidence="4" id="KW-1185">Reference proteome</keyword>
<evidence type="ECO:0000313" key="4">
    <source>
        <dbReference type="Proteomes" id="UP000732380"/>
    </source>
</evidence>
<proteinExistence type="predicted"/>